<feature type="region of interest" description="Disordered" evidence="1">
    <location>
        <begin position="40"/>
        <end position="103"/>
    </location>
</feature>
<evidence type="ECO:0000256" key="1">
    <source>
        <dbReference type="SAM" id="MobiDB-lite"/>
    </source>
</evidence>
<keyword evidence="3" id="KW-1185">Reference proteome</keyword>
<dbReference type="OrthoDB" id="5537785at2759"/>
<sequence>MFSSRGLRGNTTINNKENAILGSVSRTGKAGLLSTKDSVSNGISGKIARKPAPFGSPSQNVLTPRTKQPEGKQQKVRTVLREATRTPSAGVHSQKPTATQLQGQLPKTIRRHQGLFSTPAPIRSRTISSEDSVACLEPEYAPPRPKTPIFDAIGEFGWDLDTSLVPMTQLSTSRAYARELPAPDLELEQLVEISDMTYTAQHLSSQGNLETPMLPLISCKSTYLVAHALYPTRIPRLKRKR</sequence>
<gene>
    <name evidence="2" type="ORF">COEREDRAFT_7875</name>
</gene>
<accession>A0A2G5BDL6</accession>
<name>A0A2G5BDL6_COERN</name>
<feature type="compositionally biased region" description="Polar residues" evidence="1">
    <location>
        <begin position="56"/>
        <end position="66"/>
    </location>
</feature>
<proteinExistence type="predicted"/>
<dbReference type="AlphaFoldDB" id="A0A2G5BDL6"/>
<dbReference type="EMBL" id="KZ303496">
    <property type="protein sequence ID" value="PIA17110.1"/>
    <property type="molecule type" value="Genomic_DNA"/>
</dbReference>
<evidence type="ECO:0000313" key="2">
    <source>
        <dbReference type="EMBL" id="PIA17110.1"/>
    </source>
</evidence>
<reference evidence="2 3" key="1">
    <citation type="journal article" date="2015" name="Genome Biol. Evol.">
        <title>Phylogenomic analyses indicate that early fungi evolved digesting cell walls of algal ancestors of land plants.</title>
        <authorList>
            <person name="Chang Y."/>
            <person name="Wang S."/>
            <person name="Sekimoto S."/>
            <person name="Aerts A.L."/>
            <person name="Choi C."/>
            <person name="Clum A."/>
            <person name="LaButti K.M."/>
            <person name="Lindquist E.A."/>
            <person name="Yee Ngan C."/>
            <person name="Ohm R.A."/>
            <person name="Salamov A.A."/>
            <person name="Grigoriev I.V."/>
            <person name="Spatafora J.W."/>
            <person name="Berbee M.L."/>
        </authorList>
    </citation>
    <scope>NUCLEOTIDE SEQUENCE [LARGE SCALE GENOMIC DNA]</scope>
    <source>
        <strain evidence="2 3">NRRL 1564</strain>
    </source>
</reference>
<organism evidence="2 3">
    <name type="scientific">Coemansia reversa (strain ATCC 12441 / NRRL 1564)</name>
    <dbReference type="NCBI Taxonomy" id="763665"/>
    <lineage>
        <taxon>Eukaryota</taxon>
        <taxon>Fungi</taxon>
        <taxon>Fungi incertae sedis</taxon>
        <taxon>Zoopagomycota</taxon>
        <taxon>Kickxellomycotina</taxon>
        <taxon>Kickxellomycetes</taxon>
        <taxon>Kickxellales</taxon>
        <taxon>Kickxellaceae</taxon>
        <taxon>Coemansia</taxon>
    </lineage>
</organism>
<dbReference type="Proteomes" id="UP000242474">
    <property type="component" value="Unassembled WGS sequence"/>
</dbReference>
<evidence type="ECO:0000313" key="3">
    <source>
        <dbReference type="Proteomes" id="UP000242474"/>
    </source>
</evidence>
<feature type="compositionally biased region" description="Basic and acidic residues" evidence="1">
    <location>
        <begin position="67"/>
        <end position="84"/>
    </location>
</feature>
<protein>
    <submittedName>
        <fullName evidence="2">Uncharacterized protein</fullName>
    </submittedName>
</protein>
<feature type="compositionally biased region" description="Polar residues" evidence="1">
    <location>
        <begin position="94"/>
        <end position="103"/>
    </location>
</feature>